<evidence type="ECO:0000313" key="2">
    <source>
        <dbReference type="EMBL" id="MFC0527292.1"/>
    </source>
</evidence>
<dbReference type="Pfam" id="PF13577">
    <property type="entry name" value="SnoaL_4"/>
    <property type="match status" value="1"/>
</dbReference>
<name>A0ABV6LXY4_9ACTN</name>
<gene>
    <name evidence="2" type="ORF">ACFFIA_06430</name>
</gene>
<accession>A0ABV6LXY4</accession>
<reference evidence="2 3" key="1">
    <citation type="submission" date="2024-09" db="EMBL/GenBank/DDBJ databases">
        <authorList>
            <person name="Sun Q."/>
            <person name="Mori K."/>
        </authorList>
    </citation>
    <scope>NUCLEOTIDE SEQUENCE [LARGE SCALE GENOMIC DNA]</scope>
    <source>
        <strain evidence="2 3">TBRC 3947</strain>
    </source>
</reference>
<dbReference type="InterPro" id="IPR037401">
    <property type="entry name" value="SnoaL-like"/>
</dbReference>
<protein>
    <submittedName>
        <fullName evidence="2">Nuclear transport factor 2 family protein</fullName>
    </submittedName>
</protein>
<dbReference type="CDD" id="cd00531">
    <property type="entry name" value="NTF2_like"/>
    <property type="match status" value="1"/>
</dbReference>
<evidence type="ECO:0000313" key="3">
    <source>
        <dbReference type="Proteomes" id="UP001589867"/>
    </source>
</evidence>
<feature type="domain" description="SnoaL-like" evidence="1">
    <location>
        <begin position="2"/>
        <end position="124"/>
    </location>
</feature>
<keyword evidence="3" id="KW-1185">Reference proteome</keyword>
<organism evidence="2 3">
    <name type="scientific">Phytohabitans kaempferiae</name>
    <dbReference type="NCBI Taxonomy" id="1620943"/>
    <lineage>
        <taxon>Bacteria</taxon>
        <taxon>Bacillati</taxon>
        <taxon>Actinomycetota</taxon>
        <taxon>Actinomycetes</taxon>
        <taxon>Micromonosporales</taxon>
        <taxon>Micromonosporaceae</taxon>
    </lineage>
</organism>
<dbReference type="RefSeq" id="WP_377246902.1">
    <property type="nucleotide sequence ID" value="NZ_JBHLUH010000007.1"/>
</dbReference>
<evidence type="ECO:0000259" key="1">
    <source>
        <dbReference type="Pfam" id="PF13577"/>
    </source>
</evidence>
<dbReference type="EMBL" id="JBHLUH010000007">
    <property type="protein sequence ID" value="MFC0527292.1"/>
    <property type="molecule type" value="Genomic_DNA"/>
</dbReference>
<sequence length="129" mass="13930">MSDDALIRSLLGRAAHLADEGTPEDYRALYTPGAIWTMGESTQTGVEEIIEATRRRRAQGVSGPGTGTRHFVTPMHVTVDGDSATAVSYFLFLGDTANAPAVKLFGVYTDDLVRTADGWRISRRVSRAG</sequence>
<dbReference type="Gene3D" id="3.10.450.50">
    <property type="match status" value="1"/>
</dbReference>
<proteinExistence type="predicted"/>
<comment type="caution">
    <text evidence="2">The sequence shown here is derived from an EMBL/GenBank/DDBJ whole genome shotgun (WGS) entry which is preliminary data.</text>
</comment>
<dbReference type="InterPro" id="IPR032710">
    <property type="entry name" value="NTF2-like_dom_sf"/>
</dbReference>
<dbReference type="Proteomes" id="UP001589867">
    <property type="component" value="Unassembled WGS sequence"/>
</dbReference>
<dbReference type="SUPFAM" id="SSF54427">
    <property type="entry name" value="NTF2-like"/>
    <property type="match status" value="1"/>
</dbReference>